<feature type="transmembrane region" description="Helical" evidence="1">
    <location>
        <begin position="14"/>
        <end position="37"/>
    </location>
</feature>
<evidence type="ECO:0000313" key="3">
    <source>
        <dbReference type="EMBL" id="KAK9848251.1"/>
    </source>
</evidence>
<dbReference type="PROSITE" id="PS51257">
    <property type="entry name" value="PROKAR_LIPOPROTEIN"/>
    <property type="match status" value="1"/>
</dbReference>
<evidence type="ECO:0000256" key="1">
    <source>
        <dbReference type="SAM" id="Phobius"/>
    </source>
</evidence>
<gene>
    <name evidence="3" type="ORF">WJX84_011800</name>
</gene>
<dbReference type="EMBL" id="JALJOV010001411">
    <property type="protein sequence ID" value="KAK9848251.1"/>
    <property type="molecule type" value="Genomic_DNA"/>
</dbReference>
<dbReference type="InterPro" id="IPR009688">
    <property type="entry name" value="FAM210A/B-like_dom"/>
</dbReference>
<keyword evidence="1" id="KW-1133">Transmembrane helix</keyword>
<organism evidence="3 4">
    <name type="scientific">Apatococcus fuscideae</name>
    <dbReference type="NCBI Taxonomy" id="2026836"/>
    <lineage>
        <taxon>Eukaryota</taxon>
        <taxon>Viridiplantae</taxon>
        <taxon>Chlorophyta</taxon>
        <taxon>core chlorophytes</taxon>
        <taxon>Trebouxiophyceae</taxon>
        <taxon>Chlorellales</taxon>
        <taxon>Chlorellaceae</taxon>
        <taxon>Apatococcus</taxon>
    </lineage>
</organism>
<reference evidence="3 4" key="1">
    <citation type="journal article" date="2024" name="Nat. Commun.">
        <title>Phylogenomics reveals the evolutionary origins of lichenization in chlorophyte algae.</title>
        <authorList>
            <person name="Puginier C."/>
            <person name="Libourel C."/>
            <person name="Otte J."/>
            <person name="Skaloud P."/>
            <person name="Haon M."/>
            <person name="Grisel S."/>
            <person name="Petersen M."/>
            <person name="Berrin J.G."/>
            <person name="Delaux P.M."/>
            <person name="Dal Grande F."/>
            <person name="Keller J."/>
        </authorList>
    </citation>
    <scope>NUCLEOTIDE SEQUENCE [LARGE SCALE GENOMIC DNA]</scope>
    <source>
        <strain evidence="3 4">SAG 2523</strain>
    </source>
</reference>
<evidence type="ECO:0000259" key="2">
    <source>
        <dbReference type="Pfam" id="PF06916"/>
    </source>
</evidence>
<dbReference type="Proteomes" id="UP001485043">
    <property type="component" value="Unassembled WGS sequence"/>
</dbReference>
<feature type="domain" description="DUF1279" evidence="2">
    <location>
        <begin position="6"/>
        <end position="104"/>
    </location>
</feature>
<comment type="caution">
    <text evidence="3">The sequence shown here is derived from an EMBL/GenBank/DDBJ whole genome shotgun (WGS) entry which is preliminary data.</text>
</comment>
<keyword evidence="1" id="KW-0472">Membrane</keyword>
<name>A0AAW1SN24_9CHLO</name>
<keyword evidence="4" id="KW-1185">Reference proteome</keyword>
<sequence>MSSTARIRELFKKYGYTAVGVHLGVYAATISGCYVAAERSSGLEKLLIKYGLLSDESLKADKDSKQRGWFADQMSRGGPSLLIAFICTKALLPVRAPLTLAITPPVARILRQRAAST</sequence>
<dbReference type="PANTHER" id="PTHR21377">
    <property type="entry name" value="PROTEIN FAM210B, MITOCHONDRIAL"/>
    <property type="match status" value="1"/>
</dbReference>
<evidence type="ECO:0000313" key="4">
    <source>
        <dbReference type="Proteomes" id="UP001485043"/>
    </source>
</evidence>
<dbReference type="GO" id="GO:0005739">
    <property type="term" value="C:mitochondrion"/>
    <property type="evidence" value="ECO:0007669"/>
    <property type="project" value="TreeGrafter"/>
</dbReference>
<dbReference type="AlphaFoldDB" id="A0AAW1SN24"/>
<accession>A0AAW1SN24</accession>
<protein>
    <recommendedName>
        <fullName evidence="2">DUF1279 domain-containing protein</fullName>
    </recommendedName>
</protein>
<dbReference type="InterPro" id="IPR045866">
    <property type="entry name" value="FAM210A/B-like"/>
</dbReference>
<keyword evidence="1" id="KW-0812">Transmembrane</keyword>
<dbReference type="Pfam" id="PF06916">
    <property type="entry name" value="FAM210A-B_dom"/>
    <property type="match status" value="1"/>
</dbReference>
<dbReference type="PANTHER" id="PTHR21377:SF0">
    <property type="entry name" value="PROTEIN FAM210B, MITOCHONDRIAL"/>
    <property type="match status" value="1"/>
</dbReference>
<proteinExistence type="predicted"/>